<dbReference type="Proteomes" id="UP000290407">
    <property type="component" value="Unassembled WGS sequence"/>
</dbReference>
<evidence type="ECO:0000259" key="2">
    <source>
        <dbReference type="Pfam" id="PF14129"/>
    </source>
</evidence>
<organism evidence="3 4">
    <name type="scientific">Spirosoma sordidisoli</name>
    <dbReference type="NCBI Taxonomy" id="2502893"/>
    <lineage>
        <taxon>Bacteria</taxon>
        <taxon>Pseudomonadati</taxon>
        <taxon>Bacteroidota</taxon>
        <taxon>Cytophagia</taxon>
        <taxon>Cytophagales</taxon>
        <taxon>Cytophagaceae</taxon>
        <taxon>Spirosoma</taxon>
    </lineage>
</organism>
<protein>
    <submittedName>
        <fullName evidence="3">DUF4296 domain-containing protein</fullName>
    </submittedName>
</protein>
<dbReference type="AlphaFoldDB" id="A0A4Q2UPC3"/>
<keyword evidence="1" id="KW-0732">Signal</keyword>
<dbReference type="PROSITE" id="PS51257">
    <property type="entry name" value="PROKAR_LIPOPROTEIN"/>
    <property type="match status" value="1"/>
</dbReference>
<reference evidence="3 4" key="1">
    <citation type="submission" date="2019-01" db="EMBL/GenBank/DDBJ databases">
        <title>Spirosoma flava sp. nov., a propanil-degrading bacterium isolated from herbicide-contaminated soil.</title>
        <authorList>
            <person name="Zhang L."/>
            <person name="Jiang J.-D."/>
        </authorList>
    </citation>
    <scope>NUCLEOTIDE SEQUENCE [LARGE SCALE GENOMIC DNA]</scope>
    <source>
        <strain evidence="3 4">TY50</strain>
    </source>
</reference>
<dbReference type="EMBL" id="SBLB01000005">
    <property type="protein sequence ID" value="RYC68669.1"/>
    <property type="molecule type" value="Genomic_DNA"/>
</dbReference>
<accession>A0A4Q2UPC3</accession>
<comment type="caution">
    <text evidence="3">The sequence shown here is derived from an EMBL/GenBank/DDBJ whole genome shotgun (WGS) entry which is preliminary data.</text>
</comment>
<keyword evidence="4" id="KW-1185">Reference proteome</keyword>
<evidence type="ECO:0000256" key="1">
    <source>
        <dbReference type="SAM" id="SignalP"/>
    </source>
</evidence>
<dbReference type="Pfam" id="PF14129">
    <property type="entry name" value="DUF4296"/>
    <property type="match status" value="1"/>
</dbReference>
<dbReference type="RefSeq" id="WP_129603501.1">
    <property type="nucleotide sequence ID" value="NZ_SBLB01000005.1"/>
</dbReference>
<feature type="signal peptide" evidence="1">
    <location>
        <begin position="1"/>
        <end position="28"/>
    </location>
</feature>
<feature type="chain" id="PRO_5020224678" evidence="1">
    <location>
        <begin position="29"/>
        <end position="126"/>
    </location>
</feature>
<dbReference type="InterPro" id="IPR025381">
    <property type="entry name" value="DUF4296"/>
</dbReference>
<sequence length="126" mass="14612">MRRNRFAVVRQGVLLLTALWMMACGVPADERPDNLLDEDRMADILVEIHMAEARVSRMAFSSSDSSNIVYKRLEKQILRRFKTDTSAYNQSYKYYASHPRDMEAIYKEVVSKLQKRTETGKTSARS</sequence>
<feature type="domain" description="DUF4296" evidence="2">
    <location>
        <begin position="32"/>
        <end position="117"/>
    </location>
</feature>
<gene>
    <name evidence="3" type="ORF">EQG79_20210</name>
</gene>
<evidence type="ECO:0000313" key="3">
    <source>
        <dbReference type="EMBL" id="RYC68669.1"/>
    </source>
</evidence>
<proteinExistence type="predicted"/>
<evidence type="ECO:0000313" key="4">
    <source>
        <dbReference type="Proteomes" id="UP000290407"/>
    </source>
</evidence>
<name>A0A4Q2UPC3_9BACT</name>